<reference evidence="9" key="1">
    <citation type="submission" date="2016-08" db="EMBL/GenBank/DDBJ databases">
        <title>VSG repertoire of Trypanosoma brucei EATRO 1125.</title>
        <authorList>
            <person name="Cross G.A."/>
        </authorList>
    </citation>
    <scope>NUCLEOTIDE SEQUENCE</scope>
    <source>
        <strain evidence="9">EATRO 1125</strain>
    </source>
</reference>
<dbReference type="InterPro" id="IPR027446">
    <property type="entry name" value="VSG_C_dom_sf"/>
</dbReference>
<keyword evidence="5" id="KW-0472">Membrane</keyword>
<evidence type="ECO:0000256" key="5">
    <source>
        <dbReference type="ARBA" id="ARBA00023136"/>
    </source>
</evidence>
<comment type="function">
    <text evidence="1">VSG forms a coat on the surface of the parasite. The trypanosome evades the immune response of the host by expressing a series of antigenically distinct VSGs from an estimated 1000 VSG genes.</text>
</comment>
<keyword evidence="6" id="KW-0325">Glycoprotein</keyword>
<dbReference type="SUPFAM" id="SSF118251">
    <property type="entry name" value="Variant surface glycoprotein MITAT 1.2, VSG 221, C-terminal domain"/>
    <property type="match status" value="1"/>
</dbReference>
<dbReference type="VEuPathDB" id="TriTrypDB:Tbg972.4.5560"/>
<dbReference type="VEuPathDB" id="TriTrypDB:Tb927.4.5410"/>
<keyword evidence="4" id="KW-0336">GPI-anchor</keyword>
<keyword evidence="3" id="KW-1003">Cell membrane</keyword>
<evidence type="ECO:0000256" key="8">
    <source>
        <dbReference type="SAM" id="SignalP"/>
    </source>
</evidence>
<dbReference type="Gene3D" id="4.10.110.20">
    <property type="entry name" value="Variant surface glycoprotein MITAT 1.2, VSG 221, C-terminal domain"/>
    <property type="match status" value="1"/>
</dbReference>
<evidence type="ECO:0000256" key="4">
    <source>
        <dbReference type="ARBA" id="ARBA00022622"/>
    </source>
</evidence>
<organism evidence="9">
    <name type="scientific">Trypanosoma brucei</name>
    <dbReference type="NCBI Taxonomy" id="5691"/>
    <lineage>
        <taxon>Eukaryota</taxon>
        <taxon>Discoba</taxon>
        <taxon>Euglenozoa</taxon>
        <taxon>Kinetoplastea</taxon>
        <taxon>Metakinetoplastina</taxon>
        <taxon>Trypanosomatida</taxon>
        <taxon>Trypanosomatidae</taxon>
        <taxon>Trypanosoma</taxon>
    </lineage>
</organism>
<dbReference type="VEuPathDB" id="TriTrypDB:Tb1125.4.5400"/>
<comment type="subcellular location">
    <subcellularLocation>
        <location evidence="2">Cell membrane</location>
        <topology evidence="2">Lipid-anchor</topology>
        <topology evidence="2">GPI-anchor</topology>
    </subcellularLocation>
</comment>
<evidence type="ECO:0000313" key="9">
    <source>
        <dbReference type="EMBL" id="APD73317.1"/>
    </source>
</evidence>
<feature type="chain" id="PRO_5012610843" evidence="8">
    <location>
        <begin position="34"/>
        <end position="499"/>
    </location>
</feature>
<dbReference type="VEuPathDB" id="TriTrypDB:Tb427_000346200"/>
<dbReference type="GO" id="GO:0098552">
    <property type="term" value="C:side of membrane"/>
    <property type="evidence" value="ECO:0007669"/>
    <property type="project" value="UniProtKB-KW"/>
</dbReference>
<evidence type="ECO:0000256" key="2">
    <source>
        <dbReference type="ARBA" id="ARBA00004609"/>
    </source>
</evidence>
<dbReference type="GO" id="GO:0005886">
    <property type="term" value="C:plasma membrane"/>
    <property type="evidence" value="ECO:0007669"/>
    <property type="project" value="UniProtKB-SubCell"/>
</dbReference>
<evidence type="ECO:0000256" key="6">
    <source>
        <dbReference type="ARBA" id="ARBA00023180"/>
    </source>
</evidence>
<dbReference type="EMBL" id="KX699361">
    <property type="protein sequence ID" value="APD73317.1"/>
    <property type="molecule type" value="Genomic_DNA"/>
</dbReference>
<keyword evidence="7" id="KW-0449">Lipoprotein</keyword>
<keyword evidence="8" id="KW-0732">Signal</keyword>
<protein>
    <submittedName>
        <fullName evidence="9">Variant surface glycoprotein 1125.1042</fullName>
    </submittedName>
</protein>
<dbReference type="SUPFAM" id="SSF58087">
    <property type="entry name" value="Variant surface glycoprotein (N-terminal domain)"/>
    <property type="match status" value="1"/>
</dbReference>
<proteinExistence type="predicted"/>
<evidence type="ECO:0000256" key="1">
    <source>
        <dbReference type="ARBA" id="ARBA00002523"/>
    </source>
</evidence>
<feature type="signal peptide" evidence="8">
    <location>
        <begin position="1"/>
        <end position="33"/>
    </location>
</feature>
<sequence length="499" mass="52838">MSRQTQCTLAAAAHSRCCFVLALLLTSIHTGHTSVEPSSEKVNSLCTESKYTRYLAKHIETDGALPEASLHKLRSYASGWLVLAVAETDIKRAAATYALEIKATENAKNAEQAAQAKQRAARQATTVLLARSSIATALLATTVKEKTGSATTAAGAGAPTADKSCTLSFKPTTAYPETCKDDISAGDGPEKVPIQLSGKTQIKLLSTQHLAARKITVTAQTKGTQNTINAHTCHECRNNGGATSDFIRMETAATADETPVTPADVSIEKLNNAPSGCGTLKDRNKKTAFDNELLAQAICEYIQTPKAQPADPTQHTPGTLSTDNEIKNQYTAYLAAAGVKVTDKKTVESELKSLYGPEPGNFNDKFVKKLENMEVTYTLGDELKKESIMKLSQAGHTIRLLLHLGARAAKRTAEKAATASKQATETDATCEAKGPGDNCKDGCKVVGEGGKKKCKLDTEEAKKVENQAGGKGGKTDYSSHATLQACESVNKPGQAATCG</sequence>
<evidence type="ECO:0000256" key="3">
    <source>
        <dbReference type="ARBA" id="ARBA00022475"/>
    </source>
</evidence>
<accession>A0A1J0R650</accession>
<dbReference type="AlphaFoldDB" id="A0A1J0R650"/>
<name>A0A1J0R650_9TRYP</name>
<evidence type="ECO:0000256" key="7">
    <source>
        <dbReference type="ARBA" id="ARBA00023288"/>
    </source>
</evidence>